<dbReference type="AlphaFoldDB" id="A0A449BTK6"/>
<proteinExistence type="predicted"/>
<dbReference type="KEGG" id="pvv:PVVCY_1000860"/>
<protein>
    <submittedName>
        <fullName evidence="3">Uncharacterized protein</fullName>
    </submittedName>
</protein>
<dbReference type="VEuPathDB" id="PlasmoDB:PVVCY_1000860"/>
<feature type="compositionally biased region" description="Low complexity" evidence="1">
    <location>
        <begin position="543"/>
        <end position="557"/>
    </location>
</feature>
<evidence type="ECO:0000256" key="2">
    <source>
        <dbReference type="SAM" id="Phobius"/>
    </source>
</evidence>
<keyword evidence="2" id="KW-0812">Transmembrane</keyword>
<evidence type="ECO:0000313" key="3">
    <source>
        <dbReference type="EMBL" id="VEV56743.1"/>
    </source>
</evidence>
<reference evidence="3 4" key="1">
    <citation type="submission" date="2019-01" db="EMBL/GenBank/DDBJ databases">
        <authorList>
            <person name="Ramaprasad A."/>
        </authorList>
    </citation>
    <scope>NUCLEOTIDE SEQUENCE [LARGE SCALE GENOMIC DNA]</scope>
</reference>
<dbReference type="Proteomes" id="UP000290582">
    <property type="component" value="Chromosome PVVCY_10"/>
</dbReference>
<keyword evidence="2" id="KW-0472">Membrane</keyword>
<evidence type="ECO:0000313" key="4">
    <source>
        <dbReference type="Proteomes" id="UP000290582"/>
    </source>
</evidence>
<dbReference type="RefSeq" id="XP_008623761.2">
    <property type="nucleotide sequence ID" value="XM_008625539.2"/>
</dbReference>
<name>A0A449BTK6_PLAVN</name>
<gene>
    <name evidence="3" type="ORF">PVVCY_1000860</name>
</gene>
<accession>A0A449BTK6</accession>
<feature type="transmembrane region" description="Helical" evidence="2">
    <location>
        <begin position="7"/>
        <end position="28"/>
    </location>
</feature>
<keyword evidence="2" id="KW-1133">Transmembrane helix</keyword>
<feature type="region of interest" description="Disordered" evidence="1">
    <location>
        <begin position="535"/>
        <end position="563"/>
    </location>
</feature>
<organism evidence="3 4">
    <name type="scientific">Plasmodium vinckei vinckei</name>
    <dbReference type="NCBI Taxonomy" id="54757"/>
    <lineage>
        <taxon>Eukaryota</taxon>
        <taxon>Sar</taxon>
        <taxon>Alveolata</taxon>
        <taxon>Apicomplexa</taxon>
        <taxon>Aconoidasida</taxon>
        <taxon>Haemosporida</taxon>
        <taxon>Plasmodiidae</taxon>
        <taxon>Plasmodium</taxon>
        <taxon>Plasmodium (Vinckeia)</taxon>
    </lineage>
</organism>
<sequence>MDITWLGIYAIFSFIIQTSLKVFLFPYISIPMIVCTDSNDNSKKNNSQIIKSTDALVENITEIIYYLENVNNYVIDYNKELFLKLEYLIQHDNTLYDSFEHNEKVLNQIYQYYEDVLNRYSTNLKTLKDDKINIFNEIVTNIQSENKYYTHFIYKNILSKIDLISDMNKKKIDKDKEKNIKSITHNLEMFKNKLLNIKKNIRGVIIENSENIKKANEENIQQIESQAYQYLHGNSKYDTFSRYIINDFLLNDKKINIINYENDYFFKNNFMYFNFLSNYIKEKKNSDTNTQKNNFNIYIYLKETLIQEIESSYHNYYVIPDLHIIDVIIKNANKIMEKENKKNNPYTYVLVCIDNYIVKYNILSSNIYLDMEPHIKSLFTSKRANDIDAKKMENILLNIKKQNQKNYTTTIFENEFYQNLVPNENDNIQNNNSELRKDIDSNQYSNPKTYYFMKKNIFFDSKKQYYKKFLSYYAYEEIFNILCNNSSACSSDIINSINRVNRSTFVIKMHLKLKNELKKFIQKHLTELKDVKKCQSDSPSTIENHNNENNQDNSTSDNTRDKYNTSCFKKQSEKMPNEDGSFINMENISDFLKTYYISYHKSFKTANRKHIYSLLSHIFESYLNNKNSDSIREKYKHIENANSITLHYLGVLPEIIKVYKTFNYCESLYQLGITYLMDNLKNAENGKENGEENTKPDENGKPDEISKEITFLKNHNEKYMEMFQNHLNSEIKFINFFEFLIREKIAFIHEENEFLKLYIYYGKKELPQLPHTPLFSSCRTIIKIEVLRDVNTKQIIYSSRSFFLETLITLKEYKVKNKSAYIVIETSDENSTIKKRLKLEMLYKISPFSHINAYIISNDGVETVYHKGNVYQRSASDIKDVISDIRNDFLNVILPQHNMFDLIDNYIYIIICLKNENC</sequence>
<evidence type="ECO:0000256" key="1">
    <source>
        <dbReference type="SAM" id="MobiDB-lite"/>
    </source>
</evidence>
<dbReference type="OrthoDB" id="391619at2759"/>
<dbReference type="GeneID" id="19960077"/>
<dbReference type="EMBL" id="LR215066">
    <property type="protein sequence ID" value="VEV56743.1"/>
    <property type="molecule type" value="Genomic_DNA"/>
</dbReference>